<sequence length="92" mass="10975">MWSLSWRLKEEFILQQHDGQWREYRPYVSPTDPCPPILIKWYIVPPNQYITFQPMNWPQFSLDEALRKGTLWPPLFSPYSPPSESKEVGSYG</sequence>
<evidence type="ECO:0000313" key="2">
    <source>
        <dbReference type="Proteomes" id="UP000266340"/>
    </source>
</evidence>
<name>A0A398CMV6_9BACL</name>
<reference evidence="1 2" key="1">
    <citation type="submission" date="2018-09" db="EMBL/GenBank/DDBJ databases">
        <title>Cohnella cavernae sp. nov., isolated from a karst cave.</title>
        <authorList>
            <person name="Zhu H."/>
        </authorList>
    </citation>
    <scope>NUCLEOTIDE SEQUENCE [LARGE SCALE GENOMIC DNA]</scope>
    <source>
        <strain evidence="1 2">K2E09-144</strain>
    </source>
</reference>
<accession>A0A398CMV6</accession>
<dbReference type="InterPro" id="IPR020256">
    <property type="entry name" value="Spore_coat_CotJA"/>
</dbReference>
<dbReference type="RefSeq" id="WP_119148620.1">
    <property type="nucleotide sequence ID" value="NZ_JBHSOV010000006.1"/>
</dbReference>
<protein>
    <submittedName>
        <fullName evidence="1">Spore coat associated protein CotJA</fullName>
    </submittedName>
</protein>
<gene>
    <name evidence="1" type="ORF">D3H35_08235</name>
</gene>
<comment type="caution">
    <text evidence="1">The sequence shown here is derived from an EMBL/GenBank/DDBJ whole genome shotgun (WGS) entry which is preliminary data.</text>
</comment>
<keyword evidence="2" id="KW-1185">Reference proteome</keyword>
<evidence type="ECO:0000313" key="1">
    <source>
        <dbReference type="EMBL" id="RIE03943.1"/>
    </source>
</evidence>
<proteinExistence type="predicted"/>
<dbReference type="OrthoDB" id="2376696at2"/>
<dbReference type="Pfam" id="PF11007">
    <property type="entry name" value="CotJA"/>
    <property type="match status" value="1"/>
</dbReference>
<dbReference type="AlphaFoldDB" id="A0A398CMV6"/>
<organism evidence="1 2">
    <name type="scientific">Cohnella faecalis</name>
    <dbReference type="NCBI Taxonomy" id="2315694"/>
    <lineage>
        <taxon>Bacteria</taxon>
        <taxon>Bacillati</taxon>
        <taxon>Bacillota</taxon>
        <taxon>Bacilli</taxon>
        <taxon>Bacillales</taxon>
        <taxon>Paenibacillaceae</taxon>
        <taxon>Cohnella</taxon>
    </lineage>
</organism>
<dbReference type="EMBL" id="QXJM01000029">
    <property type="protein sequence ID" value="RIE03943.1"/>
    <property type="molecule type" value="Genomic_DNA"/>
</dbReference>
<dbReference type="Proteomes" id="UP000266340">
    <property type="component" value="Unassembled WGS sequence"/>
</dbReference>